<dbReference type="PANTHER" id="PTHR33164:SF43">
    <property type="entry name" value="HTH-TYPE TRANSCRIPTIONAL REPRESSOR YETL"/>
    <property type="match status" value="1"/>
</dbReference>
<dbReference type="eggNOG" id="COG1846">
    <property type="taxonomic scope" value="Bacteria"/>
</dbReference>
<dbReference type="GO" id="GO:0003700">
    <property type="term" value="F:DNA-binding transcription factor activity"/>
    <property type="evidence" value="ECO:0007669"/>
    <property type="project" value="InterPro"/>
</dbReference>
<name>U2ZPW7_9SPHN</name>
<comment type="caution">
    <text evidence="2">The sequence shown here is derived from an EMBL/GenBank/DDBJ whole genome shotgun (WGS) entry which is preliminary data.</text>
</comment>
<evidence type="ECO:0000313" key="3">
    <source>
        <dbReference type="Proteomes" id="UP000016568"/>
    </source>
</evidence>
<sequence length="149" mass="16343">MFSFTVYKSVFGFQLSKAADGLARALNTIIERQGLPLTAREFVILNLLHEESPLPQTQLVERSYKDPAATSRLVSSLHRKGFVRRVISGKDRRVTLISLTATGAQARNAIVPELSALLRSAVGDSTDDDLRAARRVIGNIIDATLHVES</sequence>
<dbReference type="InterPro" id="IPR036388">
    <property type="entry name" value="WH-like_DNA-bd_sf"/>
</dbReference>
<gene>
    <name evidence="2" type="ORF">NT2_01_01720</name>
</gene>
<dbReference type="InterPro" id="IPR000835">
    <property type="entry name" value="HTH_MarR-typ"/>
</dbReference>
<dbReference type="GO" id="GO:0006950">
    <property type="term" value="P:response to stress"/>
    <property type="evidence" value="ECO:0007669"/>
    <property type="project" value="TreeGrafter"/>
</dbReference>
<dbReference type="Gene3D" id="1.10.10.10">
    <property type="entry name" value="Winged helix-like DNA-binding domain superfamily/Winged helix DNA-binding domain"/>
    <property type="match status" value="1"/>
</dbReference>
<dbReference type="InterPro" id="IPR036390">
    <property type="entry name" value="WH_DNA-bd_sf"/>
</dbReference>
<dbReference type="PROSITE" id="PS50995">
    <property type="entry name" value="HTH_MARR_2"/>
    <property type="match status" value="1"/>
</dbReference>
<dbReference type="SMART" id="SM00347">
    <property type="entry name" value="HTH_MARR"/>
    <property type="match status" value="1"/>
</dbReference>
<protein>
    <submittedName>
        <fullName evidence="2">Putative transcriptional regulator</fullName>
    </submittedName>
</protein>
<dbReference type="EMBL" id="BASZ01000001">
    <property type="protein sequence ID" value="GAD47404.1"/>
    <property type="molecule type" value="Genomic_DNA"/>
</dbReference>
<dbReference type="SUPFAM" id="SSF46785">
    <property type="entry name" value="Winged helix' DNA-binding domain"/>
    <property type="match status" value="1"/>
</dbReference>
<dbReference type="InterPro" id="IPR039422">
    <property type="entry name" value="MarR/SlyA-like"/>
</dbReference>
<organism evidence="2 3">
    <name type="scientific">Caenibius tardaugens NBRC 16725</name>
    <dbReference type="NCBI Taxonomy" id="1219035"/>
    <lineage>
        <taxon>Bacteria</taxon>
        <taxon>Pseudomonadati</taxon>
        <taxon>Pseudomonadota</taxon>
        <taxon>Alphaproteobacteria</taxon>
        <taxon>Sphingomonadales</taxon>
        <taxon>Erythrobacteraceae</taxon>
        <taxon>Caenibius</taxon>
    </lineage>
</organism>
<proteinExistence type="predicted"/>
<dbReference type="Proteomes" id="UP000016568">
    <property type="component" value="Unassembled WGS sequence"/>
</dbReference>
<dbReference type="AlphaFoldDB" id="U2ZPW7"/>
<evidence type="ECO:0000259" key="1">
    <source>
        <dbReference type="PROSITE" id="PS50995"/>
    </source>
</evidence>
<accession>U2ZPW7</accession>
<keyword evidence="3" id="KW-1185">Reference proteome</keyword>
<feature type="domain" description="HTH marR-type" evidence="1">
    <location>
        <begin position="8"/>
        <end position="142"/>
    </location>
</feature>
<dbReference type="PANTHER" id="PTHR33164">
    <property type="entry name" value="TRANSCRIPTIONAL REGULATOR, MARR FAMILY"/>
    <property type="match status" value="1"/>
</dbReference>
<dbReference type="Pfam" id="PF01047">
    <property type="entry name" value="MarR"/>
    <property type="match status" value="1"/>
</dbReference>
<reference evidence="2 3" key="1">
    <citation type="submission" date="2013-09" db="EMBL/GenBank/DDBJ databases">
        <title>Whole genome shotgun sequence of Novosphingobium tardaugens NBRC 16725.</title>
        <authorList>
            <person name="Isaki S."/>
            <person name="Hosoyama A."/>
            <person name="Tsuchikane K."/>
            <person name="Katsumata H."/>
            <person name="Ando Y."/>
            <person name="Yamazaki S."/>
            <person name="Fujita N."/>
        </authorList>
    </citation>
    <scope>NUCLEOTIDE SEQUENCE [LARGE SCALE GENOMIC DNA]</scope>
    <source>
        <strain evidence="2 3">NBRC 16725</strain>
    </source>
</reference>
<evidence type="ECO:0000313" key="2">
    <source>
        <dbReference type="EMBL" id="GAD47404.1"/>
    </source>
</evidence>